<dbReference type="InterPro" id="IPR050498">
    <property type="entry name" value="Ycf3"/>
</dbReference>
<name>A0A479ZVY7_9CYAN</name>
<dbReference type="PANTHER" id="PTHR44858:SF1">
    <property type="entry name" value="UDP-N-ACETYLGLUCOSAMINE--PEPTIDE N-ACETYLGLUCOSAMINYLTRANSFERASE SPINDLY-RELATED"/>
    <property type="match status" value="1"/>
</dbReference>
<dbReference type="RefSeq" id="WP_137667186.1">
    <property type="nucleotide sequence ID" value="NZ_BJCE01000049.1"/>
</dbReference>
<comment type="caution">
    <text evidence="3">The sequence shown here is derived from an EMBL/GenBank/DDBJ whole genome shotgun (WGS) entry which is preliminary data.</text>
</comment>
<accession>A0A479ZVY7</accession>
<dbReference type="Proteomes" id="UP000300142">
    <property type="component" value="Unassembled WGS sequence"/>
</dbReference>
<organism evidence="3 4">
    <name type="scientific">Sphaerospermopsis reniformis</name>
    <dbReference type="NCBI Taxonomy" id="531300"/>
    <lineage>
        <taxon>Bacteria</taxon>
        <taxon>Bacillati</taxon>
        <taxon>Cyanobacteriota</taxon>
        <taxon>Cyanophyceae</taxon>
        <taxon>Nostocales</taxon>
        <taxon>Aphanizomenonaceae</taxon>
        <taxon>Sphaerospermopsis</taxon>
    </lineage>
</organism>
<keyword evidence="2" id="KW-0802">TPR repeat</keyword>
<evidence type="ECO:0008006" key="5">
    <source>
        <dbReference type="Google" id="ProtNLM"/>
    </source>
</evidence>
<evidence type="ECO:0000256" key="1">
    <source>
        <dbReference type="ARBA" id="ARBA00022737"/>
    </source>
</evidence>
<dbReference type="PANTHER" id="PTHR44858">
    <property type="entry name" value="TETRATRICOPEPTIDE REPEAT PROTEIN 6"/>
    <property type="match status" value="1"/>
</dbReference>
<dbReference type="Pfam" id="PF13414">
    <property type="entry name" value="TPR_11"/>
    <property type="match status" value="1"/>
</dbReference>
<dbReference type="Gene3D" id="1.25.40.10">
    <property type="entry name" value="Tetratricopeptide repeat domain"/>
    <property type="match status" value="2"/>
</dbReference>
<reference evidence="4" key="1">
    <citation type="submission" date="2019-02" db="EMBL/GenBank/DDBJ databases">
        <title>Draft genome sequence of Sphaerospermopsis reniformis NIES-1949.</title>
        <authorList>
            <person name="Yamaguchi H."/>
            <person name="Suzuki S."/>
            <person name="Kawachi M."/>
        </authorList>
    </citation>
    <scope>NUCLEOTIDE SEQUENCE [LARGE SCALE GENOMIC DNA]</scope>
    <source>
        <strain evidence="4">NIES-1949</strain>
    </source>
</reference>
<keyword evidence="4" id="KW-1185">Reference proteome</keyword>
<proteinExistence type="predicted"/>
<gene>
    <name evidence="3" type="ORF">SR1949_18810</name>
</gene>
<sequence>MSTLKLPFTCLSLTITSLMIIGGNFYQVAASQTQSIQISKNWLLEGKIKVNQQDYQGAILDFTQAINHNQQNAEAYYQRGLIYARYAQGKPLNPDGTVPGCRKKDDYIIICPVEVKDKIQEYKQKAIADFTQAITINPQYAVAYHQRGLIQEENEQKIADFQIANTLYLQKSLASLKAKKFPEVTQLLKIIDKLQAEINSLNRIVDLRDPELQYPVNSSTVSPDSIEELNNQAYTALNKGDVQTAIQKFKTLAIKLQENKEYKRYQQIQLIIIELEKIRS</sequence>
<evidence type="ECO:0000256" key="2">
    <source>
        <dbReference type="ARBA" id="ARBA00022803"/>
    </source>
</evidence>
<dbReference type="InterPro" id="IPR011990">
    <property type="entry name" value="TPR-like_helical_dom_sf"/>
</dbReference>
<evidence type="ECO:0000313" key="3">
    <source>
        <dbReference type="EMBL" id="GCL36775.1"/>
    </source>
</evidence>
<dbReference type="EMBL" id="BJCE01000049">
    <property type="protein sequence ID" value="GCL36775.1"/>
    <property type="molecule type" value="Genomic_DNA"/>
</dbReference>
<keyword evidence="1" id="KW-0677">Repeat</keyword>
<protein>
    <recommendedName>
        <fullName evidence="5">TPR repeat-containing protein</fullName>
    </recommendedName>
</protein>
<dbReference type="AlphaFoldDB" id="A0A479ZVY7"/>
<dbReference type="SUPFAM" id="SSF48452">
    <property type="entry name" value="TPR-like"/>
    <property type="match status" value="2"/>
</dbReference>
<evidence type="ECO:0000313" key="4">
    <source>
        <dbReference type="Proteomes" id="UP000300142"/>
    </source>
</evidence>